<keyword evidence="5" id="KW-1185">Reference proteome</keyword>
<evidence type="ECO:0000259" key="3">
    <source>
        <dbReference type="Pfam" id="PF16344"/>
    </source>
</evidence>
<dbReference type="OrthoDB" id="646755at2"/>
<dbReference type="InterPro" id="IPR006860">
    <property type="entry name" value="FecR"/>
</dbReference>
<feature type="transmembrane region" description="Helical" evidence="1">
    <location>
        <begin position="94"/>
        <end position="112"/>
    </location>
</feature>
<evidence type="ECO:0000313" key="4">
    <source>
        <dbReference type="EMBL" id="AXY74162.1"/>
    </source>
</evidence>
<evidence type="ECO:0000256" key="1">
    <source>
        <dbReference type="SAM" id="Phobius"/>
    </source>
</evidence>
<dbReference type="InterPro" id="IPR012373">
    <property type="entry name" value="Ferrdict_sens_TM"/>
</dbReference>
<keyword evidence="1" id="KW-0812">Transmembrane</keyword>
<accession>A0A3B7MIC7</accession>
<dbReference type="KEGG" id="pseg:D3H65_09325"/>
<proteinExistence type="predicted"/>
<dbReference type="Gene3D" id="3.55.50.30">
    <property type="match status" value="1"/>
</dbReference>
<name>A0A3B7MIC7_9BACT</name>
<reference evidence="4 5" key="1">
    <citation type="submission" date="2018-09" db="EMBL/GenBank/DDBJ databases">
        <title>Genome sequencing of strain 6GH32-13.</title>
        <authorList>
            <person name="Weon H.-Y."/>
            <person name="Heo J."/>
            <person name="Kwon S.-W."/>
        </authorList>
    </citation>
    <scope>NUCLEOTIDE SEQUENCE [LARGE SCALE GENOMIC DNA]</scope>
    <source>
        <strain evidence="4 5">5GH32-13</strain>
    </source>
</reference>
<dbReference type="PANTHER" id="PTHR30273">
    <property type="entry name" value="PERIPLASMIC SIGNAL SENSOR AND SIGMA FACTOR ACTIVATOR FECR-RELATED"/>
    <property type="match status" value="1"/>
</dbReference>
<evidence type="ECO:0000259" key="2">
    <source>
        <dbReference type="Pfam" id="PF04773"/>
    </source>
</evidence>
<dbReference type="EMBL" id="CP032157">
    <property type="protein sequence ID" value="AXY74162.1"/>
    <property type="molecule type" value="Genomic_DNA"/>
</dbReference>
<organism evidence="4 5">
    <name type="scientific">Paraflavitalea soli</name>
    <dbReference type="NCBI Taxonomy" id="2315862"/>
    <lineage>
        <taxon>Bacteria</taxon>
        <taxon>Pseudomonadati</taxon>
        <taxon>Bacteroidota</taxon>
        <taxon>Chitinophagia</taxon>
        <taxon>Chitinophagales</taxon>
        <taxon>Chitinophagaceae</taxon>
        <taxon>Paraflavitalea</taxon>
    </lineage>
</organism>
<dbReference type="GO" id="GO:0016989">
    <property type="term" value="F:sigma factor antagonist activity"/>
    <property type="evidence" value="ECO:0007669"/>
    <property type="project" value="TreeGrafter"/>
</dbReference>
<dbReference type="AlphaFoldDB" id="A0A3B7MIC7"/>
<dbReference type="Proteomes" id="UP000263900">
    <property type="component" value="Chromosome"/>
</dbReference>
<keyword evidence="1" id="KW-1133">Transmembrane helix</keyword>
<dbReference type="InterPro" id="IPR032508">
    <property type="entry name" value="FecR_C"/>
</dbReference>
<gene>
    <name evidence="4" type="ORF">D3H65_09325</name>
</gene>
<dbReference type="Pfam" id="PF16344">
    <property type="entry name" value="FecR_C"/>
    <property type="match status" value="1"/>
</dbReference>
<feature type="domain" description="Protein FecR C-terminal" evidence="3">
    <location>
        <begin position="340"/>
        <end position="406"/>
    </location>
</feature>
<dbReference type="FunFam" id="2.60.120.1440:FF:000001">
    <property type="entry name" value="Putative anti-sigma factor"/>
    <property type="match status" value="1"/>
</dbReference>
<dbReference type="Gene3D" id="2.60.120.1440">
    <property type="match status" value="1"/>
</dbReference>
<keyword evidence="1" id="KW-0472">Membrane</keyword>
<dbReference type="Pfam" id="PF04773">
    <property type="entry name" value="FecR"/>
    <property type="match status" value="1"/>
</dbReference>
<protein>
    <submittedName>
        <fullName evidence="4">FecR family protein</fullName>
    </submittedName>
</protein>
<sequence>MNTHQDHLHDLWRKFVDKQASTQEVDELFRLLEQAGNDELSQSFLEQYFAEPITGEGLENEYWLSKLAEIKQAAGKTPKSGTPIRHIPFRNRPWIRYAAAIIIVAGLGSYLYTTLTRPHAAITSTTTSKADTAYNDVLPGGQGAILTLADGKKIVLDSLGNGIVASQAGTQVALENGSLTYHASDTRTVSFNTMSTPKGRQFLLLLPDGTKVWLNAASSITYPTAFIGKERTVKMTGEAYFEVAKNPQQPFKVNIHDTAEIEVLGTHFNVNAYANETGIKTTLLEGKVKVVNRQSAIGHAAAQQSATLTPGQQARLSNNQLSVIDNPDIDQVIAWKEGIFNFEGAGLREVMNQLERWYDIDVVYEKNIPTTRFYGKISRKVTLSSVLQGLADAKVNFRIEGKQLIVTP</sequence>
<dbReference type="PANTHER" id="PTHR30273:SF2">
    <property type="entry name" value="PROTEIN FECR"/>
    <property type="match status" value="1"/>
</dbReference>
<feature type="domain" description="FecR protein" evidence="2">
    <location>
        <begin position="193"/>
        <end position="289"/>
    </location>
</feature>
<dbReference type="RefSeq" id="WP_119050049.1">
    <property type="nucleotide sequence ID" value="NZ_CP032157.1"/>
</dbReference>
<evidence type="ECO:0000313" key="5">
    <source>
        <dbReference type="Proteomes" id="UP000263900"/>
    </source>
</evidence>